<dbReference type="SUPFAM" id="SSF143212">
    <property type="entry name" value="Rv2632c-like"/>
    <property type="match status" value="1"/>
</dbReference>
<evidence type="ECO:0000313" key="3">
    <source>
        <dbReference type="EMBL" id="MFB9730954.1"/>
    </source>
</evidence>
<protein>
    <submittedName>
        <fullName evidence="3">DsRBD fold-containing protein</fullName>
    </submittedName>
</protein>
<dbReference type="InterPro" id="IPR038070">
    <property type="entry name" value="Rv2632c-like_sf"/>
</dbReference>
<dbReference type="InterPro" id="IPR015057">
    <property type="entry name" value="Rv2632c-like"/>
</dbReference>
<dbReference type="InterPro" id="IPR015035">
    <property type="entry name" value="DUF1918"/>
</dbReference>
<comment type="caution">
    <text evidence="3">The sequence shown here is derived from an EMBL/GenBank/DDBJ whole genome shotgun (WGS) entry which is preliminary data.</text>
</comment>
<dbReference type="EMBL" id="JBHMAX010000005">
    <property type="protein sequence ID" value="MFB9730954.1"/>
    <property type="molecule type" value="Genomic_DNA"/>
</dbReference>
<feature type="domain" description="DUF1918" evidence="2">
    <location>
        <begin position="1"/>
        <end position="55"/>
    </location>
</feature>
<sequence length="191" mass="19798">MRAFPGARIVLAATHVGEPTRDGRIVEVRGEDGGPPYVVEWSDGHTGLLFPGPGSVLHVSEKHEDGGRADAGTAEAGMTQPVAGDGSPAPASQPAATGPGQPGHVREWTVRISIYESGDDTHAQAVLLGDSPQHLQAAGDSHRSPDDPVVPEIGDEVAAGRALRHLAERLLVTADDDIAAVTGEDAHVRRS</sequence>
<accession>A0ABV5UZH7</accession>
<evidence type="ECO:0000256" key="1">
    <source>
        <dbReference type="SAM" id="MobiDB-lite"/>
    </source>
</evidence>
<evidence type="ECO:0000313" key="4">
    <source>
        <dbReference type="Proteomes" id="UP001589613"/>
    </source>
</evidence>
<reference evidence="3 4" key="1">
    <citation type="submission" date="2024-09" db="EMBL/GenBank/DDBJ databases">
        <authorList>
            <person name="Sun Q."/>
            <person name="Mori K."/>
        </authorList>
    </citation>
    <scope>NUCLEOTIDE SEQUENCE [LARGE SCALE GENOMIC DNA]</scope>
    <source>
        <strain evidence="3 4">JCM 12763</strain>
    </source>
</reference>
<organism evidence="3 4">
    <name type="scientific">Ornithinimicrobium kibberense</name>
    <dbReference type="NCBI Taxonomy" id="282060"/>
    <lineage>
        <taxon>Bacteria</taxon>
        <taxon>Bacillati</taxon>
        <taxon>Actinomycetota</taxon>
        <taxon>Actinomycetes</taxon>
        <taxon>Micrococcales</taxon>
        <taxon>Ornithinimicrobiaceae</taxon>
        <taxon>Ornithinimicrobium</taxon>
    </lineage>
</organism>
<dbReference type="Gene3D" id="2.30.30.440">
    <property type="entry name" value="Domain of unknown function DUF1918"/>
    <property type="match status" value="1"/>
</dbReference>
<proteinExistence type="predicted"/>
<dbReference type="Gene3D" id="3.30.160.240">
    <property type="entry name" value="Rv1738"/>
    <property type="match status" value="1"/>
</dbReference>
<dbReference type="Pfam" id="PF08962">
    <property type="entry name" value="Rv2632c-like"/>
    <property type="match status" value="1"/>
</dbReference>
<dbReference type="SUPFAM" id="SSF50118">
    <property type="entry name" value="Cell growth inhibitor/plasmid maintenance toxic component"/>
    <property type="match status" value="1"/>
</dbReference>
<gene>
    <name evidence="3" type="ORF">ACFFN0_02725</name>
</gene>
<keyword evidence="4" id="KW-1185">Reference proteome</keyword>
<dbReference type="Pfam" id="PF08940">
    <property type="entry name" value="DUF1918"/>
    <property type="match status" value="1"/>
</dbReference>
<dbReference type="RefSeq" id="WP_202876681.1">
    <property type="nucleotide sequence ID" value="NZ_JBHMAX010000005.1"/>
</dbReference>
<evidence type="ECO:0000259" key="2">
    <source>
        <dbReference type="Pfam" id="PF08940"/>
    </source>
</evidence>
<feature type="region of interest" description="Disordered" evidence="1">
    <location>
        <begin position="63"/>
        <end position="105"/>
    </location>
</feature>
<dbReference type="Proteomes" id="UP001589613">
    <property type="component" value="Unassembled WGS sequence"/>
</dbReference>
<name>A0ABV5UZH7_9MICO</name>